<protein>
    <recommendedName>
        <fullName evidence="1">ParB-like N-terminal domain-containing protein</fullName>
    </recommendedName>
</protein>
<proteinExistence type="predicted"/>
<reference evidence="2" key="1">
    <citation type="journal article" date="2020" name="mSystems">
        <title>Genome- and Community-Level Interaction Insights into Carbon Utilization and Element Cycling Functions of Hydrothermarchaeota in Hydrothermal Sediment.</title>
        <authorList>
            <person name="Zhou Z."/>
            <person name="Liu Y."/>
            <person name="Xu W."/>
            <person name="Pan J."/>
            <person name="Luo Z.H."/>
            <person name="Li M."/>
        </authorList>
    </citation>
    <scope>NUCLEOTIDE SEQUENCE</scope>
    <source>
        <strain evidence="2">SpSt-649</strain>
    </source>
</reference>
<dbReference type="Gene3D" id="1.10.10.2830">
    <property type="match status" value="1"/>
</dbReference>
<dbReference type="SMART" id="SM00470">
    <property type="entry name" value="ParB"/>
    <property type="match status" value="1"/>
</dbReference>
<gene>
    <name evidence="2" type="ORF">ENU21_02430</name>
</gene>
<feature type="domain" description="ParB-like N-terminal" evidence="1">
    <location>
        <begin position="5"/>
        <end position="105"/>
    </location>
</feature>
<organism evidence="2">
    <name type="scientific">Thermofilum pendens</name>
    <dbReference type="NCBI Taxonomy" id="2269"/>
    <lineage>
        <taxon>Archaea</taxon>
        <taxon>Thermoproteota</taxon>
        <taxon>Thermoprotei</taxon>
        <taxon>Thermofilales</taxon>
        <taxon>Thermofilaceae</taxon>
        <taxon>Thermofilum</taxon>
    </lineage>
</organism>
<dbReference type="InterPro" id="IPR050336">
    <property type="entry name" value="Chromosome_partition/occlusion"/>
</dbReference>
<dbReference type="InterPro" id="IPR036086">
    <property type="entry name" value="ParB/Sulfiredoxin_sf"/>
</dbReference>
<dbReference type="EMBL" id="DTBQ01000069">
    <property type="protein sequence ID" value="HGM46597.1"/>
    <property type="molecule type" value="Genomic_DNA"/>
</dbReference>
<dbReference type="GO" id="GO:0007059">
    <property type="term" value="P:chromosome segregation"/>
    <property type="evidence" value="ECO:0007669"/>
    <property type="project" value="TreeGrafter"/>
</dbReference>
<dbReference type="PANTHER" id="PTHR33375:SF1">
    <property type="entry name" value="CHROMOSOME-PARTITIONING PROTEIN PARB-RELATED"/>
    <property type="match status" value="1"/>
</dbReference>
<dbReference type="SUPFAM" id="SSF109709">
    <property type="entry name" value="KorB DNA-binding domain-like"/>
    <property type="match status" value="1"/>
</dbReference>
<dbReference type="InterPro" id="IPR003115">
    <property type="entry name" value="ParB_N"/>
</dbReference>
<dbReference type="AlphaFoldDB" id="A0A7C4D5E2"/>
<accession>A0A7C4D5E2</accession>
<sequence>MEQLTLLPVEQLQPSSVNVRLHVSEEAVRKLAEDIAARGLLHPLIVRPEGGAYGVVCGRMRLEAIRLLQRERPEVFSRLFGRGVPCQVRELDDREALELSLAENIRQNTLTPEEVGRGLARLYELGLPEEEIARRVLVEVDTIRRAVRLYSRLSAVMSLTAESKPGRPPLREQRRRISRSGLSSVARAVEQLQTQGEGGIKPDEVVRKVAEWGKGKLSTGELRLFAERLKRDASLLRDEERLKNLIEEISREGYVERVVLLKRSLIGKLEELAKREGLSFDEELNRVVEKALAAL</sequence>
<dbReference type="SUPFAM" id="SSF110849">
    <property type="entry name" value="ParB/Sulfiredoxin"/>
    <property type="match status" value="1"/>
</dbReference>
<evidence type="ECO:0000259" key="1">
    <source>
        <dbReference type="SMART" id="SM00470"/>
    </source>
</evidence>
<dbReference type="Gene3D" id="3.90.1530.30">
    <property type="match status" value="1"/>
</dbReference>
<name>A0A7C4D5E2_THEPE</name>
<dbReference type="PANTHER" id="PTHR33375">
    <property type="entry name" value="CHROMOSOME-PARTITIONING PROTEIN PARB-RELATED"/>
    <property type="match status" value="1"/>
</dbReference>
<evidence type="ECO:0000313" key="2">
    <source>
        <dbReference type="EMBL" id="HGM46597.1"/>
    </source>
</evidence>
<dbReference type="GO" id="GO:0005694">
    <property type="term" value="C:chromosome"/>
    <property type="evidence" value="ECO:0007669"/>
    <property type="project" value="TreeGrafter"/>
</dbReference>
<comment type="caution">
    <text evidence="2">The sequence shown here is derived from an EMBL/GenBank/DDBJ whole genome shotgun (WGS) entry which is preliminary data.</text>
</comment>
<dbReference type="Pfam" id="PF02195">
    <property type="entry name" value="ParB_N"/>
    <property type="match status" value="1"/>
</dbReference>